<dbReference type="AlphaFoldDB" id="S8CFM2"/>
<sequence length="54" mass="6348">MVRQRMMRKVSRADFAISQSIRDREGTGGGGLRDDRSDDKRYISWLVREIILLH</sequence>
<reference evidence="1 2" key="1">
    <citation type="journal article" date="2013" name="BMC Genomics">
        <title>The miniature genome of a carnivorous plant Genlisea aurea contains a low number of genes and short non-coding sequences.</title>
        <authorList>
            <person name="Leushkin E.V."/>
            <person name="Sutormin R.A."/>
            <person name="Nabieva E.R."/>
            <person name="Penin A.A."/>
            <person name="Kondrashov A.S."/>
            <person name="Logacheva M.D."/>
        </authorList>
    </citation>
    <scope>NUCLEOTIDE SEQUENCE [LARGE SCALE GENOMIC DNA]</scope>
</reference>
<keyword evidence="2" id="KW-1185">Reference proteome</keyword>
<protein>
    <submittedName>
        <fullName evidence="1">Uncharacterized protein</fullName>
    </submittedName>
</protein>
<evidence type="ECO:0000313" key="2">
    <source>
        <dbReference type="Proteomes" id="UP000015453"/>
    </source>
</evidence>
<comment type="caution">
    <text evidence="1">The sequence shown here is derived from an EMBL/GenBank/DDBJ whole genome shotgun (WGS) entry which is preliminary data.</text>
</comment>
<proteinExistence type="predicted"/>
<dbReference type="EMBL" id="AUSU01004078">
    <property type="protein sequence ID" value="EPS65719.1"/>
    <property type="molecule type" value="Genomic_DNA"/>
</dbReference>
<gene>
    <name evidence="1" type="ORF">M569_09058</name>
</gene>
<accession>S8CFM2</accession>
<evidence type="ECO:0000313" key="1">
    <source>
        <dbReference type="EMBL" id="EPS65719.1"/>
    </source>
</evidence>
<name>S8CFM2_9LAMI</name>
<dbReference type="Proteomes" id="UP000015453">
    <property type="component" value="Unassembled WGS sequence"/>
</dbReference>
<organism evidence="1 2">
    <name type="scientific">Genlisea aurea</name>
    <dbReference type="NCBI Taxonomy" id="192259"/>
    <lineage>
        <taxon>Eukaryota</taxon>
        <taxon>Viridiplantae</taxon>
        <taxon>Streptophyta</taxon>
        <taxon>Embryophyta</taxon>
        <taxon>Tracheophyta</taxon>
        <taxon>Spermatophyta</taxon>
        <taxon>Magnoliopsida</taxon>
        <taxon>eudicotyledons</taxon>
        <taxon>Gunneridae</taxon>
        <taxon>Pentapetalae</taxon>
        <taxon>asterids</taxon>
        <taxon>lamiids</taxon>
        <taxon>Lamiales</taxon>
        <taxon>Lentibulariaceae</taxon>
        <taxon>Genlisea</taxon>
    </lineage>
</organism>